<dbReference type="Proteomes" id="UP000237350">
    <property type="component" value="Unassembled WGS sequence"/>
</dbReference>
<dbReference type="EMBL" id="LPWH01000122">
    <property type="protein sequence ID" value="POQ98514.1"/>
    <property type="molecule type" value="Genomic_DNA"/>
</dbReference>
<sequence length="137" mass="15530">MRTIKALAVSAFLLLLTVPVFSQDQGGAESSMLAMTVQVQRVYPHRLGYKVIYSRSDLYPGVVHIPGRWFTEAAGKAEIIYTSHPSAPYLTVFYRNGEVSHLRLFVHSNRAHRTWGALPSSQDPREAFESDEFRIVY</sequence>
<evidence type="ECO:0000256" key="1">
    <source>
        <dbReference type="SAM" id="SignalP"/>
    </source>
</evidence>
<reference evidence="3" key="1">
    <citation type="submission" date="2015-12" db="EMBL/GenBank/DDBJ databases">
        <authorList>
            <person name="Lodha T.D."/>
            <person name="Chintalapati S."/>
            <person name="Chintalapati V.R."/>
            <person name="Sravanthi T."/>
        </authorList>
    </citation>
    <scope>NUCLEOTIDE SEQUENCE [LARGE SCALE GENOMIC DNA]</scope>
    <source>
        <strain evidence="3">JC133</strain>
    </source>
</reference>
<keyword evidence="3" id="KW-1185">Reference proteome</keyword>
<protein>
    <submittedName>
        <fullName evidence="2">Uncharacterized protein</fullName>
    </submittedName>
</protein>
<comment type="caution">
    <text evidence="2">The sequence shown here is derived from an EMBL/GenBank/DDBJ whole genome shotgun (WGS) entry which is preliminary data.</text>
</comment>
<name>A0A2S4JG30_9SPIO</name>
<evidence type="ECO:0000313" key="2">
    <source>
        <dbReference type="EMBL" id="POQ98514.1"/>
    </source>
</evidence>
<dbReference type="RefSeq" id="WP_103681112.1">
    <property type="nucleotide sequence ID" value="NZ_LPWH01000122.1"/>
</dbReference>
<gene>
    <name evidence="2" type="ORF">AU468_13060</name>
</gene>
<evidence type="ECO:0000313" key="3">
    <source>
        <dbReference type="Proteomes" id="UP000237350"/>
    </source>
</evidence>
<accession>A0A2S4JG30</accession>
<keyword evidence="1" id="KW-0732">Signal</keyword>
<feature type="signal peptide" evidence="1">
    <location>
        <begin position="1"/>
        <end position="22"/>
    </location>
</feature>
<organism evidence="2 3">
    <name type="scientific">Alkalispirochaeta sphaeroplastigenens</name>
    <dbReference type="NCBI Taxonomy" id="1187066"/>
    <lineage>
        <taxon>Bacteria</taxon>
        <taxon>Pseudomonadati</taxon>
        <taxon>Spirochaetota</taxon>
        <taxon>Spirochaetia</taxon>
        <taxon>Spirochaetales</taxon>
        <taxon>Spirochaetaceae</taxon>
        <taxon>Alkalispirochaeta</taxon>
    </lineage>
</organism>
<dbReference type="AlphaFoldDB" id="A0A2S4JG30"/>
<proteinExistence type="predicted"/>
<dbReference type="OrthoDB" id="360148at2"/>
<feature type="chain" id="PRO_5015397513" evidence="1">
    <location>
        <begin position="23"/>
        <end position="137"/>
    </location>
</feature>